<feature type="region of interest" description="Disordered" evidence="1">
    <location>
        <begin position="355"/>
        <end position="377"/>
    </location>
</feature>
<evidence type="ECO:0000313" key="3">
    <source>
        <dbReference type="Proteomes" id="UP000800093"/>
    </source>
</evidence>
<gene>
    <name evidence="2" type="ORF">CC78DRAFT_273451</name>
</gene>
<feature type="compositionally biased region" description="Low complexity" evidence="1">
    <location>
        <begin position="135"/>
        <end position="152"/>
    </location>
</feature>
<dbReference type="Proteomes" id="UP000800093">
    <property type="component" value="Unassembled WGS sequence"/>
</dbReference>
<dbReference type="EMBL" id="ML986626">
    <property type="protein sequence ID" value="KAF2263369.1"/>
    <property type="molecule type" value="Genomic_DNA"/>
</dbReference>
<accession>A0A9P4N5I2</accession>
<feature type="region of interest" description="Disordered" evidence="1">
    <location>
        <begin position="82"/>
        <end position="106"/>
    </location>
</feature>
<feature type="compositionally biased region" description="Polar residues" evidence="1">
    <location>
        <begin position="355"/>
        <end position="364"/>
    </location>
</feature>
<keyword evidence="3" id="KW-1185">Reference proteome</keyword>
<evidence type="ECO:0000313" key="2">
    <source>
        <dbReference type="EMBL" id="KAF2263369.1"/>
    </source>
</evidence>
<evidence type="ECO:0000256" key="1">
    <source>
        <dbReference type="SAM" id="MobiDB-lite"/>
    </source>
</evidence>
<name>A0A9P4N5I2_9PLEO</name>
<proteinExistence type="predicted"/>
<reference evidence="3" key="1">
    <citation type="journal article" date="2020" name="Stud. Mycol.">
        <title>101 Dothideomycetes genomes: A test case for predicting lifestyles and emergence of pathogens.</title>
        <authorList>
            <person name="Haridas S."/>
            <person name="Albert R."/>
            <person name="Binder M."/>
            <person name="Bloem J."/>
            <person name="LaButti K."/>
            <person name="Salamov A."/>
            <person name="Andreopoulos B."/>
            <person name="Baker S."/>
            <person name="Barry K."/>
            <person name="Bills G."/>
            <person name="Bluhm B."/>
            <person name="Cannon C."/>
            <person name="Castanera R."/>
            <person name="Culley D."/>
            <person name="Daum C."/>
            <person name="Ezra D."/>
            <person name="Gonzalez J."/>
            <person name="Henrissat B."/>
            <person name="Kuo A."/>
            <person name="Liang C."/>
            <person name="Lipzen A."/>
            <person name="Lutzoni F."/>
            <person name="Magnuson J."/>
            <person name="Mondo S."/>
            <person name="Nolan M."/>
            <person name="Ohm R."/>
            <person name="Pangilinan J."/>
            <person name="Park H.-J."/>
            <person name="Ramirez L."/>
            <person name="Alfaro M."/>
            <person name="Sun H."/>
            <person name="Tritt A."/>
            <person name="Yoshinaga Y."/>
            <person name="Zwiers L.-H."/>
            <person name="Turgeon B."/>
            <person name="Goodwin S."/>
            <person name="Spatafora J."/>
            <person name="Crous P."/>
            <person name="Grigoriev I."/>
        </authorList>
    </citation>
    <scope>NUCLEOTIDE SEQUENCE [LARGE SCALE GENOMIC DNA]</scope>
    <source>
        <strain evidence="3">CBS 304.66</strain>
    </source>
</reference>
<sequence length="377" mass="41002">MCCGAECACCCFRCCAGCCGSGRGKGHKRMNSAPPPPVYPSFPPAQAAPINTHPINEQYRSHTTPTYRGVEAEERPQFARFDAPSKPVNEDALPHMPSWKDAKSTQVEEVVMPEKQGDMEMDRLDRNGSVTGSAVTSVAAAAAGRRTPARSPVQRSPTYDNYGFPPGYQNDSFVGGTPRRSPRNSPAPQAGQYGQQQDDYRMGSTSPSISPVYGAGMGRTQDQQFGQQQDNYRMGSPSQSPPPVYGAGAGYTQNQQYGRRSPNQGYNQQAELPAPSRSPAHQSPYNNGYGNSSSTGRYIDDNYIPNPARSHSPSYTNPSPSHETSRYELPAATYPGQQTYETPIAAYPGQQTYQAFQPSQQESGVTRKPVDGSWKEV</sequence>
<feature type="region of interest" description="Disordered" evidence="1">
    <location>
        <begin position="135"/>
        <end position="336"/>
    </location>
</feature>
<feature type="compositionally biased region" description="Low complexity" evidence="1">
    <location>
        <begin position="285"/>
        <end position="297"/>
    </location>
</feature>
<feature type="compositionally biased region" description="Basic and acidic residues" evidence="1">
    <location>
        <begin position="368"/>
        <end position="377"/>
    </location>
</feature>
<dbReference type="AlphaFoldDB" id="A0A9P4N5I2"/>
<feature type="compositionally biased region" description="Polar residues" evidence="1">
    <location>
        <begin position="251"/>
        <end position="270"/>
    </location>
</feature>
<feature type="compositionally biased region" description="Polar residues" evidence="1">
    <location>
        <begin position="309"/>
        <end position="322"/>
    </location>
</feature>
<feature type="compositionally biased region" description="Basic and acidic residues" evidence="1">
    <location>
        <begin position="88"/>
        <end position="103"/>
    </location>
</feature>
<feature type="compositionally biased region" description="Low complexity" evidence="1">
    <location>
        <begin position="186"/>
        <end position="197"/>
    </location>
</feature>
<comment type="caution">
    <text evidence="2">The sequence shown here is derived from an EMBL/GenBank/DDBJ whole genome shotgun (WGS) entry which is preliminary data.</text>
</comment>
<feature type="compositionally biased region" description="Low complexity" evidence="1">
    <location>
        <begin position="221"/>
        <end position="230"/>
    </location>
</feature>
<organism evidence="2 3">
    <name type="scientific">Lojkania enalia</name>
    <dbReference type="NCBI Taxonomy" id="147567"/>
    <lineage>
        <taxon>Eukaryota</taxon>
        <taxon>Fungi</taxon>
        <taxon>Dikarya</taxon>
        <taxon>Ascomycota</taxon>
        <taxon>Pezizomycotina</taxon>
        <taxon>Dothideomycetes</taxon>
        <taxon>Pleosporomycetidae</taxon>
        <taxon>Pleosporales</taxon>
        <taxon>Pleosporales incertae sedis</taxon>
        <taxon>Lojkania</taxon>
    </lineage>
</organism>
<protein>
    <submittedName>
        <fullName evidence="2">Uncharacterized protein</fullName>
    </submittedName>
</protein>
<dbReference type="OrthoDB" id="5401332at2759"/>